<gene>
    <name evidence="3" type="ORF">EUTSA_v10011063mg</name>
</gene>
<dbReference type="STRING" id="72664.V4L6M8"/>
<accession>V4L6M8</accession>
<reference evidence="3 4" key="1">
    <citation type="journal article" date="2013" name="Front. Plant Sci.">
        <title>The Reference Genome of the Halophytic Plant Eutrema salsugineum.</title>
        <authorList>
            <person name="Yang R."/>
            <person name="Jarvis D.E."/>
            <person name="Chen H."/>
            <person name="Beilstein M.A."/>
            <person name="Grimwood J."/>
            <person name="Jenkins J."/>
            <person name="Shu S."/>
            <person name="Prochnik S."/>
            <person name="Xin M."/>
            <person name="Ma C."/>
            <person name="Schmutz J."/>
            <person name="Wing R.A."/>
            <person name="Mitchell-Olds T."/>
            <person name="Schumaker K.S."/>
            <person name="Wang X."/>
        </authorList>
    </citation>
    <scope>NUCLEOTIDE SEQUENCE [LARGE SCALE GENOMIC DNA]</scope>
</reference>
<name>V4L6M8_EUTSA</name>
<dbReference type="KEGG" id="eus:EUTSA_v10011063mg"/>
<keyword evidence="4" id="KW-1185">Reference proteome</keyword>
<dbReference type="PROSITE" id="PS50172">
    <property type="entry name" value="BRCT"/>
    <property type="match status" value="1"/>
</dbReference>
<dbReference type="SMART" id="SM00292">
    <property type="entry name" value="BRCT"/>
    <property type="match status" value="1"/>
</dbReference>
<dbReference type="Pfam" id="PF00533">
    <property type="entry name" value="BRCT"/>
    <property type="match status" value="1"/>
</dbReference>
<dbReference type="AlphaFoldDB" id="V4L6M8"/>
<feature type="domain" description="BRCT" evidence="2">
    <location>
        <begin position="49"/>
        <end position="147"/>
    </location>
</feature>
<dbReference type="CDD" id="cd17731">
    <property type="entry name" value="BRCT_TopBP1_rpt2_like"/>
    <property type="match status" value="1"/>
</dbReference>
<dbReference type="PANTHER" id="PTHR47576">
    <property type="entry name" value="BRCT DOMAIN DNA REPAIR PROTEIN-RELATED"/>
    <property type="match status" value="1"/>
</dbReference>
<dbReference type="Gene3D" id="3.40.50.10190">
    <property type="entry name" value="BRCT domain"/>
    <property type="match status" value="1"/>
</dbReference>
<dbReference type="Pfam" id="PF20415">
    <property type="entry name" value="DUF6699"/>
    <property type="match status" value="1"/>
</dbReference>
<proteinExistence type="predicted"/>
<dbReference type="eggNOG" id="ENOG502QQZ5">
    <property type="taxonomic scope" value="Eukaryota"/>
</dbReference>
<dbReference type="OMA" id="HIVTLGW"/>
<dbReference type="InterPro" id="IPR001357">
    <property type="entry name" value="BRCT_dom"/>
</dbReference>
<dbReference type="Gramene" id="ESQ45975">
    <property type="protein sequence ID" value="ESQ45975"/>
    <property type="gene ID" value="EUTSA_v10011063mg"/>
</dbReference>
<dbReference type="Proteomes" id="UP000030689">
    <property type="component" value="Unassembled WGS sequence"/>
</dbReference>
<feature type="region of interest" description="Disordered" evidence="1">
    <location>
        <begin position="23"/>
        <end position="44"/>
    </location>
</feature>
<dbReference type="InterPro" id="IPR059215">
    <property type="entry name" value="BRCT2_TopBP1-like"/>
</dbReference>
<dbReference type="SUPFAM" id="SSF52113">
    <property type="entry name" value="BRCT domain"/>
    <property type="match status" value="1"/>
</dbReference>
<evidence type="ECO:0000313" key="3">
    <source>
        <dbReference type="EMBL" id="ESQ45975.1"/>
    </source>
</evidence>
<dbReference type="InterPro" id="IPR036420">
    <property type="entry name" value="BRCT_dom_sf"/>
</dbReference>
<evidence type="ECO:0000259" key="2">
    <source>
        <dbReference type="PROSITE" id="PS50172"/>
    </source>
</evidence>
<organism evidence="3 4">
    <name type="scientific">Eutrema salsugineum</name>
    <name type="common">Saltwater cress</name>
    <name type="synonym">Sisymbrium salsugineum</name>
    <dbReference type="NCBI Taxonomy" id="72664"/>
    <lineage>
        <taxon>Eukaryota</taxon>
        <taxon>Viridiplantae</taxon>
        <taxon>Streptophyta</taxon>
        <taxon>Embryophyta</taxon>
        <taxon>Tracheophyta</taxon>
        <taxon>Spermatophyta</taxon>
        <taxon>Magnoliopsida</taxon>
        <taxon>eudicotyledons</taxon>
        <taxon>Gunneridae</taxon>
        <taxon>Pentapetalae</taxon>
        <taxon>rosids</taxon>
        <taxon>malvids</taxon>
        <taxon>Brassicales</taxon>
        <taxon>Brassicaceae</taxon>
        <taxon>Eutremeae</taxon>
        <taxon>Eutrema</taxon>
    </lineage>
</organism>
<dbReference type="EMBL" id="KI517435">
    <property type="protein sequence ID" value="ESQ45975.1"/>
    <property type="molecule type" value="Genomic_DNA"/>
</dbReference>
<evidence type="ECO:0000313" key="4">
    <source>
        <dbReference type="Proteomes" id="UP000030689"/>
    </source>
</evidence>
<feature type="compositionally biased region" description="Polar residues" evidence="1">
    <location>
        <begin position="33"/>
        <end position="44"/>
    </location>
</feature>
<dbReference type="PANTHER" id="PTHR47576:SF2">
    <property type="entry name" value="BRCT DOMAIN DNA REPAIR PROTEIN-RELATED"/>
    <property type="match status" value="1"/>
</dbReference>
<evidence type="ECO:0000256" key="1">
    <source>
        <dbReference type="SAM" id="MobiDB-lite"/>
    </source>
</evidence>
<protein>
    <recommendedName>
        <fullName evidence="2">BRCT domain-containing protein</fullName>
    </recommendedName>
</protein>
<dbReference type="InterPro" id="IPR046522">
    <property type="entry name" value="DUF6699"/>
</dbReference>
<sequence>MDVLRRAEVIDSKSCSKLRVDFTTSRRGGRTSEPVSPATTSSRLQPAVRSVGPFSGLVISVTGLSEEARNQVKEATEKLGGEYSSLLHSLCTHLVVQISFLWTFYDGRKFEHALKHGRRDSLHIVTLGWFVDSVRRNVKLCESSYTVKDPEKPERIVQGTEFTESKDLALSGYSVFIDPDVSDEVRRRVSKVSVEGGAKLMNQWFIGCNASHVVCEAGSVQRYLGHSSHLVTTLIRMSADLARDLRLMLENLGKESRMECVPGDASMLRTTTCKERQKIVESAKKAVRNRHAKALHLCLFMGKTLIQPLNLSSLLDSICWTISEPTSTATIYTNSFSDIEDVKKTDDSLTQSMRLLTESERMELVYKNHFITLLLPVDWYGEMGPSSRSYFSETGFTCQQILQHIYSFYQENMSEEEIKIAIHTKSRYSEKLRAASSTIKGRKTVFKRIQFLGSRKGFEMLKRVSSFNCSNVYELIIKA</sequence>